<dbReference type="AlphaFoldDB" id="A0AA38RVZ4"/>
<evidence type="ECO:0000313" key="3">
    <source>
        <dbReference type="EMBL" id="KAJ9161039.1"/>
    </source>
</evidence>
<accession>A0AA38RVZ4</accession>
<dbReference type="Pfam" id="PF26061">
    <property type="entry name" value="DUF8021"/>
    <property type="match status" value="1"/>
</dbReference>
<keyword evidence="4" id="KW-1185">Reference proteome</keyword>
<feature type="chain" id="PRO_5041468407" description="DUF8021 domain-containing protein" evidence="1">
    <location>
        <begin position="18"/>
        <end position="265"/>
    </location>
</feature>
<evidence type="ECO:0000256" key="1">
    <source>
        <dbReference type="SAM" id="SignalP"/>
    </source>
</evidence>
<dbReference type="Proteomes" id="UP001174691">
    <property type="component" value="Unassembled WGS sequence"/>
</dbReference>
<name>A0AA38RVZ4_9PEZI</name>
<proteinExistence type="predicted"/>
<feature type="domain" description="DUF8021" evidence="2">
    <location>
        <begin position="150"/>
        <end position="252"/>
    </location>
</feature>
<dbReference type="InterPro" id="IPR058334">
    <property type="entry name" value="DUF8021"/>
</dbReference>
<protein>
    <recommendedName>
        <fullName evidence="2">DUF8021 domain-containing protein</fullName>
    </recommendedName>
</protein>
<gene>
    <name evidence="3" type="ORF">NKR19_g2649</name>
</gene>
<dbReference type="EMBL" id="JANBVN010000027">
    <property type="protein sequence ID" value="KAJ9161039.1"/>
    <property type="molecule type" value="Genomic_DNA"/>
</dbReference>
<comment type="caution">
    <text evidence="3">The sequence shown here is derived from an EMBL/GenBank/DDBJ whole genome shotgun (WGS) entry which is preliminary data.</text>
</comment>
<reference evidence="3" key="1">
    <citation type="submission" date="2022-07" db="EMBL/GenBank/DDBJ databases">
        <title>Fungi with potential for degradation of polypropylene.</title>
        <authorList>
            <person name="Gostincar C."/>
        </authorList>
    </citation>
    <scope>NUCLEOTIDE SEQUENCE</scope>
    <source>
        <strain evidence="3">EXF-13287</strain>
    </source>
</reference>
<evidence type="ECO:0000259" key="2">
    <source>
        <dbReference type="Pfam" id="PF26061"/>
    </source>
</evidence>
<sequence length="265" mass="28117">MYRSISGLLAAIAAVTAADSCTRDLLKAGTDSLIAAQQAGNPSILGPVSANLVYNENQSPKALTAGILSQSLQIDHNRSSLDTTQCATYTELIAAHATKPYVIGVQMYWTNNTISKIATLTTSTGDWAFNATGTLYWASKEEWSTIPEAQRDTRAAIQAAADAYCDIFSNKSVVVPWGRPCARLEGGVSTGKGSPDDRCDVGIPDGVNLTDRKYVIDETVGAVDVMLSFAGIPDSHEFRVEGGKIRYVHTMTVMTARTGSGGSGK</sequence>
<evidence type="ECO:0000313" key="4">
    <source>
        <dbReference type="Proteomes" id="UP001174691"/>
    </source>
</evidence>
<keyword evidence="1" id="KW-0732">Signal</keyword>
<organism evidence="3 4">
    <name type="scientific">Coniochaeta hoffmannii</name>
    <dbReference type="NCBI Taxonomy" id="91930"/>
    <lineage>
        <taxon>Eukaryota</taxon>
        <taxon>Fungi</taxon>
        <taxon>Dikarya</taxon>
        <taxon>Ascomycota</taxon>
        <taxon>Pezizomycotina</taxon>
        <taxon>Sordariomycetes</taxon>
        <taxon>Sordariomycetidae</taxon>
        <taxon>Coniochaetales</taxon>
        <taxon>Coniochaetaceae</taxon>
        <taxon>Coniochaeta</taxon>
    </lineage>
</organism>
<feature type="signal peptide" evidence="1">
    <location>
        <begin position="1"/>
        <end position="17"/>
    </location>
</feature>